<sequence length="210" mass="23854">MIIALAKYDMVEESFRLLGDMRTSGCLPDVSTYKEMIEGMCLAGKIDAAYKVLDEMGRVDNACFLLEEVMDRGLKLPYKQFDGILLRLSAIGNLNAIHRVSEHMRKFYNVAMARRLPFVVPTFCLLYDSSSIAWLDNKADKIARATTEVLLSKAVQTTFLRLSFLVFSSHLPAIAGAEVFYWSFCRFALLICQIPSCRFSELRRHCPLQS</sequence>
<dbReference type="AlphaFoldDB" id="A0A6V7QU91"/>
<protein>
    <recommendedName>
        <fullName evidence="6">Pentatricopeptide repeat-containing protein</fullName>
    </recommendedName>
</protein>
<name>A0A6V7QU91_ANACO</name>
<comment type="similarity">
    <text evidence="1">Belongs to the PPR family. P subfamily.</text>
</comment>
<accession>A0A6V7QU91</accession>
<dbReference type="InterPro" id="IPR011990">
    <property type="entry name" value="TPR-like_helical_dom_sf"/>
</dbReference>
<evidence type="ECO:0000256" key="1">
    <source>
        <dbReference type="ARBA" id="ARBA00007626"/>
    </source>
</evidence>
<dbReference type="PANTHER" id="PTHR47941">
    <property type="entry name" value="PENTATRICOPEPTIDE REPEAT-CONTAINING PROTEIN 3, MITOCHONDRIAL"/>
    <property type="match status" value="1"/>
</dbReference>
<proteinExistence type="inferred from homology"/>
<keyword evidence="3" id="KW-0809">Transit peptide</keyword>
<evidence type="ECO:0000256" key="3">
    <source>
        <dbReference type="ARBA" id="ARBA00022946"/>
    </source>
</evidence>
<dbReference type="Pfam" id="PF12854">
    <property type="entry name" value="PPR_1"/>
    <property type="match status" value="1"/>
</dbReference>
<evidence type="ECO:0000256" key="2">
    <source>
        <dbReference type="ARBA" id="ARBA00022737"/>
    </source>
</evidence>
<evidence type="ECO:0000256" key="4">
    <source>
        <dbReference type="PROSITE-ProRule" id="PRU00708"/>
    </source>
</evidence>
<dbReference type="InterPro" id="IPR002885">
    <property type="entry name" value="PPR_rpt"/>
</dbReference>
<reference evidence="5" key="1">
    <citation type="submission" date="2020-07" db="EMBL/GenBank/DDBJ databases">
        <authorList>
            <person name="Lin J."/>
        </authorList>
    </citation>
    <scope>NUCLEOTIDE SEQUENCE</scope>
</reference>
<keyword evidence="2" id="KW-0677">Repeat</keyword>
<dbReference type="PROSITE" id="PS51375">
    <property type="entry name" value="PPR"/>
    <property type="match status" value="1"/>
</dbReference>
<dbReference type="NCBIfam" id="TIGR00756">
    <property type="entry name" value="PPR"/>
    <property type="match status" value="2"/>
</dbReference>
<feature type="repeat" description="PPR" evidence="4">
    <location>
        <begin position="29"/>
        <end position="59"/>
    </location>
</feature>
<organism evidence="5">
    <name type="scientific">Ananas comosus var. bracteatus</name>
    <name type="common">red pineapple</name>
    <dbReference type="NCBI Taxonomy" id="296719"/>
    <lineage>
        <taxon>Eukaryota</taxon>
        <taxon>Viridiplantae</taxon>
        <taxon>Streptophyta</taxon>
        <taxon>Embryophyta</taxon>
        <taxon>Tracheophyta</taxon>
        <taxon>Spermatophyta</taxon>
        <taxon>Magnoliopsida</taxon>
        <taxon>Liliopsida</taxon>
        <taxon>Poales</taxon>
        <taxon>Bromeliaceae</taxon>
        <taxon>Bromelioideae</taxon>
        <taxon>Ananas</taxon>
    </lineage>
</organism>
<dbReference type="Gene3D" id="1.25.40.10">
    <property type="entry name" value="Tetratricopeptide repeat domain"/>
    <property type="match status" value="1"/>
</dbReference>
<evidence type="ECO:0008006" key="6">
    <source>
        <dbReference type="Google" id="ProtNLM"/>
    </source>
</evidence>
<evidence type="ECO:0000313" key="5">
    <source>
        <dbReference type="EMBL" id="CAD1846709.1"/>
    </source>
</evidence>
<dbReference type="EMBL" id="CAJEUB010000022">
    <property type="protein sequence ID" value="CAD1846709.1"/>
    <property type="molecule type" value="Genomic_DNA"/>
</dbReference>
<gene>
    <name evidence="5" type="ORF">CB5_LOCUS29920</name>
</gene>